<protein>
    <submittedName>
        <fullName evidence="5">NACHT and WD repeat domain-containing protein</fullName>
    </submittedName>
</protein>
<evidence type="ECO:0000256" key="4">
    <source>
        <dbReference type="SAM" id="MobiDB-lite"/>
    </source>
</evidence>
<dbReference type="OrthoDB" id="6344155at2759"/>
<feature type="repeat" description="WD" evidence="3">
    <location>
        <begin position="891"/>
        <end position="925"/>
    </location>
</feature>
<dbReference type="SMART" id="SM00320">
    <property type="entry name" value="WD40"/>
    <property type="match status" value="12"/>
</dbReference>
<feature type="repeat" description="WD" evidence="3">
    <location>
        <begin position="1013"/>
        <end position="1046"/>
    </location>
</feature>
<proteinExistence type="predicted"/>
<keyword evidence="1 3" id="KW-0853">WD repeat</keyword>
<feature type="repeat" description="WD" evidence="3">
    <location>
        <begin position="1072"/>
        <end position="1115"/>
    </location>
</feature>
<dbReference type="InterPro" id="IPR015943">
    <property type="entry name" value="WD40/YVTN_repeat-like_dom_sf"/>
</dbReference>
<dbReference type="PANTHER" id="PTHR19848:SF8">
    <property type="entry name" value="F-BOX AND WD REPEAT DOMAIN CONTAINING 7"/>
    <property type="match status" value="1"/>
</dbReference>
<dbReference type="InterPro" id="IPR001680">
    <property type="entry name" value="WD40_rpt"/>
</dbReference>
<organism evidence="5">
    <name type="scientific">Daphnia magna</name>
    <dbReference type="NCBI Taxonomy" id="35525"/>
    <lineage>
        <taxon>Eukaryota</taxon>
        <taxon>Metazoa</taxon>
        <taxon>Ecdysozoa</taxon>
        <taxon>Arthropoda</taxon>
        <taxon>Crustacea</taxon>
        <taxon>Branchiopoda</taxon>
        <taxon>Diplostraca</taxon>
        <taxon>Cladocera</taxon>
        <taxon>Anomopoda</taxon>
        <taxon>Daphniidae</taxon>
        <taxon>Daphnia</taxon>
    </lineage>
</organism>
<feature type="repeat" description="WD" evidence="3">
    <location>
        <begin position="577"/>
        <end position="618"/>
    </location>
</feature>
<dbReference type="PRINTS" id="PR00320">
    <property type="entry name" value="GPROTEINBRPT"/>
</dbReference>
<name>A0A0P6GKB0_9CRUS</name>
<evidence type="ECO:0000256" key="3">
    <source>
        <dbReference type="PROSITE-ProRule" id="PRU00221"/>
    </source>
</evidence>
<evidence type="ECO:0000256" key="2">
    <source>
        <dbReference type="ARBA" id="ARBA00022737"/>
    </source>
</evidence>
<keyword evidence="2" id="KW-0677">Repeat</keyword>
<dbReference type="SUPFAM" id="SSF50978">
    <property type="entry name" value="WD40 repeat-like"/>
    <property type="match status" value="2"/>
</dbReference>
<feature type="compositionally biased region" description="Low complexity" evidence="4">
    <location>
        <begin position="1246"/>
        <end position="1259"/>
    </location>
</feature>
<dbReference type="PROSITE" id="PS00678">
    <property type="entry name" value="WD_REPEATS_1"/>
    <property type="match status" value="2"/>
</dbReference>
<dbReference type="Gene3D" id="2.130.10.10">
    <property type="entry name" value="YVTN repeat-like/Quinoprotein amine dehydrogenase"/>
    <property type="match status" value="3"/>
</dbReference>
<feature type="repeat" description="WD" evidence="3">
    <location>
        <begin position="667"/>
        <end position="708"/>
    </location>
</feature>
<reference evidence="5" key="1">
    <citation type="submission" date="2015-10" db="EMBL/GenBank/DDBJ databases">
        <title>EvidentialGene: Evidence-directed Construction of Complete mRNA Transcriptomes without Genomes.</title>
        <authorList>
            <person name="Gilbert D.G."/>
        </authorList>
    </citation>
    <scope>NUCLEOTIDE SEQUENCE</scope>
</reference>
<accession>A0A0P6GKB0</accession>
<dbReference type="Pfam" id="PF00400">
    <property type="entry name" value="WD40"/>
    <property type="match status" value="6"/>
</dbReference>
<feature type="repeat" description="WD" evidence="3">
    <location>
        <begin position="1116"/>
        <end position="1157"/>
    </location>
</feature>
<dbReference type="PROSITE" id="PS50294">
    <property type="entry name" value="WD_REPEATS_REGION"/>
    <property type="match status" value="4"/>
</dbReference>
<dbReference type="InterPro" id="IPR020472">
    <property type="entry name" value="WD40_PAC1"/>
</dbReference>
<dbReference type="EMBL" id="GDIQ01044296">
    <property type="protein sequence ID" value="JAN50441.1"/>
    <property type="molecule type" value="Transcribed_RNA"/>
</dbReference>
<sequence length="1289" mass="140652">MSVEFCWTRTADHVRLAEIASHKSSCLAANFNQLQLQDPWAAANGSTTTSSRSGLLICSGQLQAADGDARSCSSGYDYRSLAFHINSWLDNLPADSKWNRSLVAVRIAGAAPDTLLADHLYQSIRRELVGQEKDCTTTADGHWTERIGCQLAKDTRLTIVLAGIDRLDSWGLMSLDKLPENVRLIVTCSSPLKDVRGWTTVHMSCPGGPPPSAWSSDAILASFTSSADTIDAILTPFFDNIENQYPADFVRKTCAVMNLASGMAGCNSSGLTEEEWRQCLESLSVGDSLQQHLGQLIQSLDALLIRVDAHSASGGLTTPERGDEDRRLELPLSSAYTWSQPALSFARRRYKQSENLAASAFTAIPSALKCNENNSVVDASVAALRWLARFYSIVGETSIYLERDLFEETLFDWRTWRMAARAGRLGLSLISASVQQSSIRWIDSHLWLLERSLPWISQVDCNDCGVIALQQLASQLIVALKPYADKENSNNHLWRLYCDAQTECDQFSGPVLVSMPSGWNWNHSGKPLERKVDVFQREPIQLMTASPDGQCLVLVTADPIDPFFSLSSATGRRIAVYKGHSGRVTCVHVTGDGRHVISGSEDLSVIVWDFYSGNIALRIREHIASVSVVSSVVSSSLILTGGEDSIVMSFQWQPGKGQNSESRLARIDHHRGPITALAVNHRDDVLVSASQDGSICLWSLDDWTLLNLIEVGQPVGHVTLSRDDVFLLAVGLEDGFPRLFSLTTGSSLRTWTDLPIKVVGAVIVGGNGHSHAAVMAEDGRLMCYDCHSGQLIHALSIDYPGKSAAASSSCCTRTDDPRLFFHSVANKVKMWLLRYEEKRPVVAVTSPMTYLAMSPLDGAAVATGDRSGQVQLWRASNLSKIAQWGHLSAPVSVVNFDAAGLYVASAAEDGTVAVWHLDAGQTLPATQIHPIGCRVNQLAIMADWNGYAVSCDSNETVIQWKLGTGEIMRQWNLAASKLLVVANNTRWMAGSTRSNSVRLWSLDLTEEHKEAVAVSHAEEVLCLTCTPDSRYLITGSKDSSLKMWDVLAGPTDKGGKLVQIMAGHGDHVTVVVAAHVANVPALANMANSKHLLVVSGSRDGQLIIWDAQHGCEIHSMRRHVSTVTCLKVTSDGSVVVSGSEDGTVRVWNMRLGTSLSSFALDCPVYQIVMSPDASRMWIRMAQKAIPAILDLRHTPAVLVKTEVASRPASPVHLKKAPPTRRLLKKEISLDSYTWLKRYGSKNGGSQQHHNQMAAHAQQMSVSPSATVESVLMKLSRRNSFCNVPESAET</sequence>
<dbReference type="PANTHER" id="PTHR19848">
    <property type="entry name" value="WD40 REPEAT PROTEIN"/>
    <property type="match status" value="1"/>
</dbReference>
<dbReference type="PROSITE" id="PS50082">
    <property type="entry name" value="WD_REPEATS_2"/>
    <property type="match status" value="6"/>
</dbReference>
<dbReference type="InterPro" id="IPR019775">
    <property type="entry name" value="WD40_repeat_CS"/>
</dbReference>
<evidence type="ECO:0000313" key="5">
    <source>
        <dbReference type="EMBL" id="JAN50441.1"/>
    </source>
</evidence>
<evidence type="ECO:0000256" key="1">
    <source>
        <dbReference type="ARBA" id="ARBA00022574"/>
    </source>
</evidence>
<feature type="region of interest" description="Disordered" evidence="4">
    <location>
        <begin position="1240"/>
        <end position="1260"/>
    </location>
</feature>
<dbReference type="EMBL" id="GDIQ01049940">
    <property type="protein sequence ID" value="JAN44797.1"/>
    <property type="molecule type" value="Transcribed_RNA"/>
</dbReference>
<dbReference type="InterPro" id="IPR036322">
    <property type="entry name" value="WD40_repeat_dom_sf"/>
</dbReference>